<gene>
    <name evidence="2" type="ORF">RIF29_36000</name>
</gene>
<keyword evidence="3" id="KW-1185">Reference proteome</keyword>
<dbReference type="Proteomes" id="UP001372338">
    <property type="component" value="Unassembled WGS sequence"/>
</dbReference>
<evidence type="ECO:0000313" key="3">
    <source>
        <dbReference type="Proteomes" id="UP001372338"/>
    </source>
</evidence>
<accession>A0AAN9EAL1</accession>
<evidence type="ECO:0000313" key="2">
    <source>
        <dbReference type="EMBL" id="KAK7252205.1"/>
    </source>
</evidence>
<protein>
    <submittedName>
        <fullName evidence="2">Uncharacterized protein</fullName>
    </submittedName>
</protein>
<sequence length="120" mass="14067">MLSSVNFLHIYIIPPTLFFSASGIRIAALVDLRVLLIRKIDDTTKILPKENGSMNYDVSFHNIGKEHRIPKKSLISSQFYSRSLISRHYLLFFSPSFAIIRHRWQLLLFLWPHHQATKVF</sequence>
<keyword evidence="1" id="KW-1133">Transmembrane helix</keyword>
<name>A0AAN9EAL1_CROPI</name>
<feature type="transmembrane region" description="Helical" evidence="1">
    <location>
        <begin position="12"/>
        <end position="36"/>
    </location>
</feature>
<comment type="caution">
    <text evidence="2">The sequence shown here is derived from an EMBL/GenBank/DDBJ whole genome shotgun (WGS) entry which is preliminary data.</text>
</comment>
<dbReference type="AlphaFoldDB" id="A0AAN9EAL1"/>
<organism evidence="2 3">
    <name type="scientific">Crotalaria pallida</name>
    <name type="common">Smooth rattlebox</name>
    <name type="synonym">Crotalaria striata</name>
    <dbReference type="NCBI Taxonomy" id="3830"/>
    <lineage>
        <taxon>Eukaryota</taxon>
        <taxon>Viridiplantae</taxon>
        <taxon>Streptophyta</taxon>
        <taxon>Embryophyta</taxon>
        <taxon>Tracheophyta</taxon>
        <taxon>Spermatophyta</taxon>
        <taxon>Magnoliopsida</taxon>
        <taxon>eudicotyledons</taxon>
        <taxon>Gunneridae</taxon>
        <taxon>Pentapetalae</taxon>
        <taxon>rosids</taxon>
        <taxon>fabids</taxon>
        <taxon>Fabales</taxon>
        <taxon>Fabaceae</taxon>
        <taxon>Papilionoideae</taxon>
        <taxon>50 kb inversion clade</taxon>
        <taxon>genistoids sensu lato</taxon>
        <taxon>core genistoids</taxon>
        <taxon>Crotalarieae</taxon>
        <taxon>Crotalaria</taxon>
    </lineage>
</organism>
<dbReference type="EMBL" id="JAYWIO010000007">
    <property type="protein sequence ID" value="KAK7252205.1"/>
    <property type="molecule type" value="Genomic_DNA"/>
</dbReference>
<proteinExistence type="predicted"/>
<reference evidence="2 3" key="1">
    <citation type="submission" date="2024-01" db="EMBL/GenBank/DDBJ databases">
        <title>The genomes of 5 underutilized Papilionoideae crops provide insights into root nodulation and disease resistanc.</title>
        <authorList>
            <person name="Yuan L."/>
        </authorList>
    </citation>
    <scope>NUCLEOTIDE SEQUENCE [LARGE SCALE GENOMIC DNA]</scope>
    <source>
        <strain evidence="2">ZHUSHIDOU_FW_LH</strain>
        <tissue evidence="2">Leaf</tissue>
    </source>
</reference>
<evidence type="ECO:0000256" key="1">
    <source>
        <dbReference type="SAM" id="Phobius"/>
    </source>
</evidence>
<keyword evidence="1" id="KW-0472">Membrane</keyword>
<keyword evidence="1" id="KW-0812">Transmembrane</keyword>